<evidence type="ECO:0000313" key="2">
    <source>
        <dbReference type="EMBL" id="KAH0461473.1"/>
    </source>
</evidence>
<dbReference type="EMBL" id="JAGFBR010000009">
    <property type="protein sequence ID" value="KAH0461473.1"/>
    <property type="molecule type" value="Genomic_DNA"/>
</dbReference>
<dbReference type="Proteomes" id="UP000775213">
    <property type="component" value="Unassembled WGS sequence"/>
</dbReference>
<comment type="caution">
    <text evidence="2">The sequence shown here is derived from an EMBL/GenBank/DDBJ whole genome shotgun (WGS) entry which is preliminary data.</text>
</comment>
<reference evidence="2 3" key="1">
    <citation type="journal article" date="2021" name="Hortic Res">
        <title>Chromosome-scale assembly of the Dendrobium chrysotoxum genome enhances the understanding of orchid evolution.</title>
        <authorList>
            <person name="Zhang Y."/>
            <person name="Zhang G.Q."/>
            <person name="Zhang D."/>
            <person name="Liu X.D."/>
            <person name="Xu X.Y."/>
            <person name="Sun W.H."/>
            <person name="Yu X."/>
            <person name="Zhu X."/>
            <person name="Wang Z.W."/>
            <person name="Zhao X."/>
            <person name="Zhong W.Y."/>
            <person name="Chen H."/>
            <person name="Yin W.L."/>
            <person name="Huang T."/>
            <person name="Niu S.C."/>
            <person name="Liu Z.J."/>
        </authorList>
    </citation>
    <scope>NUCLEOTIDE SEQUENCE [LARGE SCALE GENOMIC DNA]</scope>
    <source>
        <strain evidence="2">Lindl</strain>
    </source>
</reference>
<accession>A0AAV7H0I5</accession>
<gene>
    <name evidence="2" type="ORF">IEQ34_009048</name>
</gene>
<dbReference type="AlphaFoldDB" id="A0AAV7H0I5"/>
<organism evidence="2 3">
    <name type="scientific">Dendrobium chrysotoxum</name>
    <name type="common">Orchid</name>
    <dbReference type="NCBI Taxonomy" id="161865"/>
    <lineage>
        <taxon>Eukaryota</taxon>
        <taxon>Viridiplantae</taxon>
        <taxon>Streptophyta</taxon>
        <taxon>Embryophyta</taxon>
        <taxon>Tracheophyta</taxon>
        <taxon>Spermatophyta</taxon>
        <taxon>Magnoliopsida</taxon>
        <taxon>Liliopsida</taxon>
        <taxon>Asparagales</taxon>
        <taxon>Orchidaceae</taxon>
        <taxon>Epidendroideae</taxon>
        <taxon>Malaxideae</taxon>
        <taxon>Dendrobiinae</taxon>
        <taxon>Dendrobium</taxon>
    </lineage>
</organism>
<protein>
    <recommendedName>
        <fullName evidence="4">Reverse transcriptase domain-containing protein</fullName>
    </recommendedName>
</protein>
<feature type="region of interest" description="Disordered" evidence="1">
    <location>
        <begin position="19"/>
        <end position="39"/>
    </location>
</feature>
<evidence type="ECO:0000313" key="3">
    <source>
        <dbReference type="Proteomes" id="UP000775213"/>
    </source>
</evidence>
<proteinExistence type="predicted"/>
<evidence type="ECO:0000256" key="1">
    <source>
        <dbReference type="SAM" id="MobiDB-lite"/>
    </source>
</evidence>
<name>A0AAV7H0I5_DENCH</name>
<sequence length="236" mass="26704">MLYLTIFIDDFILNKLGDAKHGGKESSCSRTKGNSPKAHILGNFESPNHEDICNKTGELDSIISHILFKKFWHHCGQGCGQPPKVVAILFWFEAIRDRHKMNSIDKLSFIKHRASKNTLMIELCVDKSYAEATFDEAVRELHERNDMALCRIRDFRRIIRRYCRQKYPSVTPVDYTPQQTNVTITVGLFGGLSARNVRRIIHRKFVGFASAIVSPSAAIFASANQLGLSVPILAQL</sequence>
<keyword evidence="3" id="KW-1185">Reference proteome</keyword>
<evidence type="ECO:0008006" key="4">
    <source>
        <dbReference type="Google" id="ProtNLM"/>
    </source>
</evidence>